<feature type="region of interest" description="Disordered" evidence="1">
    <location>
        <begin position="204"/>
        <end position="289"/>
    </location>
</feature>
<evidence type="ECO:0000256" key="2">
    <source>
        <dbReference type="SAM" id="Phobius"/>
    </source>
</evidence>
<feature type="transmembrane region" description="Helical" evidence="2">
    <location>
        <begin position="84"/>
        <end position="103"/>
    </location>
</feature>
<keyword evidence="2" id="KW-0472">Membrane</keyword>
<keyword evidence="2" id="KW-1133">Transmembrane helix</keyword>
<protein>
    <submittedName>
        <fullName evidence="3">Uncharacterized protein</fullName>
    </submittedName>
</protein>
<feature type="transmembrane region" description="Helical" evidence="2">
    <location>
        <begin position="21"/>
        <end position="41"/>
    </location>
</feature>
<keyword evidence="4" id="KW-1185">Reference proteome</keyword>
<evidence type="ECO:0000313" key="3">
    <source>
        <dbReference type="EMBL" id="CAD7246624.1"/>
    </source>
</evidence>
<feature type="region of interest" description="Disordered" evidence="1">
    <location>
        <begin position="167"/>
        <end position="190"/>
    </location>
</feature>
<proteinExistence type="predicted"/>
<reference evidence="3" key="1">
    <citation type="submission" date="2020-11" db="EMBL/GenBank/DDBJ databases">
        <authorList>
            <person name="Tran Van P."/>
        </authorList>
    </citation>
    <scope>NUCLEOTIDE SEQUENCE</scope>
</reference>
<organism evidence="3">
    <name type="scientific">Darwinula stevensoni</name>
    <dbReference type="NCBI Taxonomy" id="69355"/>
    <lineage>
        <taxon>Eukaryota</taxon>
        <taxon>Metazoa</taxon>
        <taxon>Ecdysozoa</taxon>
        <taxon>Arthropoda</taxon>
        <taxon>Crustacea</taxon>
        <taxon>Oligostraca</taxon>
        <taxon>Ostracoda</taxon>
        <taxon>Podocopa</taxon>
        <taxon>Podocopida</taxon>
        <taxon>Darwinulocopina</taxon>
        <taxon>Darwinuloidea</taxon>
        <taxon>Darwinulidae</taxon>
        <taxon>Darwinula</taxon>
    </lineage>
</organism>
<feature type="transmembrane region" description="Helical" evidence="2">
    <location>
        <begin position="47"/>
        <end position="77"/>
    </location>
</feature>
<dbReference type="Proteomes" id="UP000677054">
    <property type="component" value="Unassembled WGS sequence"/>
</dbReference>
<dbReference type="EMBL" id="CAJPEV010001189">
    <property type="protein sequence ID" value="CAG0891259.1"/>
    <property type="molecule type" value="Genomic_DNA"/>
</dbReference>
<keyword evidence="2" id="KW-0812">Transmembrane</keyword>
<accession>A0A7R9A398</accession>
<evidence type="ECO:0000256" key="1">
    <source>
        <dbReference type="SAM" id="MobiDB-lite"/>
    </source>
</evidence>
<feature type="compositionally biased region" description="Basic and acidic residues" evidence="1">
    <location>
        <begin position="218"/>
        <end position="237"/>
    </location>
</feature>
<dbReference type="EMBL" id="LR900706">
    <property type="protein sequence ID" value="CAD7246624.1"/>
    <property type="molecule type" value="Genomic_DNA"/>
</dbReference>
<name>A0A7R9A398_9CRUS</name>
<sequence length="289" mass="32394">MMILGKRPQQGSLKDRIKFLLFLYGINLHLLLVGIILHLLLFGSILYLLLVNLILCPLLVSLILCPFHVGLIPYLLLGGLPPHLILLQLTLYLVHTVLILRLLQSLNSPLNHVQKVLFSSSGSGENDLPLLRERTKLAETPSNMRQISSKWDPIKILPSIHFPVQMEDIPPKRSQGNNRAPPPHLQGSPTILAMDEIQKAVRRQKTETKHNLGSPLARNEDRVRKKQPERTKEELHIRPLAPGGKLIQLAPTSTSVTPRSPAIKSRTGVKKSKAPLPPRQIEPTSRLRT</sequence>
<dbReference type="AlphaFoldDB" id="A0A7R9A398"/>
<evidence type="ECO:0000313" key="4">
    <source>
        <dbReference type="Proteomes" id="UP000677054"/>
    </source>
</evidence>
<gene>
    <name evidence="3" type="ORF">DSTB1V02_LOCUS6472</name>
</gene>